<keyword evidence="1" id="KW-0472">Membrane</keyword>
<dbReference type="EMBL" id="FLRE01002214">
    <property type="protein sequence ID" value="SBT58163.1"/>
    <property type="molecule type" value="Genomic_DNA"/>
</dbReference>
<proteinExistence type="predicted"/>
<dbReference type="EMBL" id="FLRD01000585">
    <property type="protein sequence ID" value="SBT54910.1"/>
    <property type="molecule type" value="Genomic_DNA"/>
</dbReference>
<accession>A0A1A9AFN2</accession>
<keyword evidence="1" id="KW-0812">Transmembrane</keyword>
<evidence type="ECO:0000313" key="2">
    <source>
        <dbReference type="EMBL" id="SBT54910.1"/>
    </source>
</evidence>
<evidence type="ECO:0000313" key="3">
    <source>
        <dbReference type="EMBL" id="SBT58163.1"/>
    </source>
</evidence>
<keyword evidence="5" id="KW-1185">Reference proteome</keyword>
<dbReference type="Proteomes" id="UP000078550">
    <property type="component" value="Unassembled WGS sequence"/>
</dbReference>
<organism evidence="2 5">
    <name type="scientific">Plasmodium ovale wallikeri</name>
    <dbReference type="NCBI Taxonomy" id="864142"/>
    <lineage>
        <taxon>Eukaryota</taxon>
        <taxon>Sar</taxon>
        <taxon>Alveolata</taxon>
        <taxon>Apicomplexa</taxon>
        <taxon>Aconoidasida</taxon>
        <taxon>Haemosporida</taxon>
        <taxon>Plasmodiidae</taxon>
        <taxon>Plasmodium</taxon>
        <taxon>Plasmodium (Plasmodium)</taxon>
    </lineage>
</organism>
<evidence type="ECO:0000256" key="1">
    <source>
        <dbReference type="SAM" id="Phobius"/>
    </source>
</evidence>
<dbReference type="AlphaFoldDB" id="A0A1A9AFN2"/>
<reference evidence="2" key="2">
    <citation type="submission" date="2016-05" db="EMBL/GenBank/DDBJ databases">
        <authorList>
            <person name="Lavstsen T."/>
            <person name="Jespersen J.S."/>
        </authorList>
    </citation>
    <scope>NUCLEOTIDE SEQUENCE [LARGE SCALE GENOMIC DNA]</scope>
</reference>
<keyword evidence="1" id="KW-1133">Transmembrane helix</keyword>
<sequence length="289" mass="33925">MEPLMCPKKFNDIHACPEYFYEMFNKTRSVFNSVKNKYLKQIKSYSDPFLQHVALYLIENYEESKKFITKNSSFKDNKACDNLNRWFDERKNLFTTTGKCASKVSSWNIQIEQLWNDMQVDYPDHTCKRYKRFTHTAFFPGDLNNPICYWSVPENYKCPSPKPAAVSSVEKTCPKCEPIIIPAKCPTIDSPYTSSQVQIQTECDSSHSTLPTIGLSVSSTLLGTAVFLFFLYKFTPFISWLYNRRINNRRDMQYFMEDESFESYERSVDNPYAQSNKGRNYIHYHSSDN</sequence>
<name>A0A1A9AFN2_PLAOA</name>
<dbReference type="Pfam" id="PF05795">
    <property type="entry name" value="Plasmodium_Vir"/>
    <property type="match status" value="1"/>
</dbReference>
<evidence type="ECO:0000313" key="4">
    <source>
        <dbReference type="Proteomes" id="UP000078550"/>
    </source>
</evidence>
<dbReference type="Proteomes" id="UP000078555">
    <property type="component" value="Unassembled WGS sequence"/>
</dbReference>
<reference evidence="4 5" key="1">
    <citation type="submission" date="2016-05" db="EMBL/GenBank/DDBJ databases">
        <authorList>
            <person name="Naeem Raeece"/>
        </authorList>
    </citation>
    <scope>NUCLEOTIDE SEQUENCE [LARGE SCALE GENOMIC DNA]</scope>
</reference>
<dbReference type="InterPro" id="IPR008780">
    <property type="entry name" value="Plasmodium_Vir"/>
</dbReference>
<feature type="transmembrane region" description="Helical" evidence="1">
    <location>
        <begin position="221"/>
        <end position="242"/>
    </location>
</feature>
<protein>
    <submittedName>
        <fullName evidence="2">PIR Superfamily Protein</fullName>
    </submittedName>
</protein>
<evidence type="ECO:0000313" key="5">
    <source>
        <dbReference type="Proteomes" id="UP000078555"/>
    </source>
</evidence>
<gene>
    <name evidence="2" type="ORF">POVWA1_067280</name>
    <name evidence="3" type="ORF">POVWA2_083500</name>
</gene>